<feature type="transmembrane region" description="Helical" evidence="1">
    <location>
        <begin position="6"/>
        <end position="23"/>
    </location>
</feature>
<sequence length="87" mass="9938">MGALVYLGMILFSYGLVQIPWWVRRVGIMGVVIIASSLVGYPLAHKVRYEGVWSSRYLAALVWVLHYILIPLAERLKPLRSFLSFCL</sequence>
<keyword evidence="1" id="KW-0472">Membrane</keyword>
<dbReference type="EMBL" id="CP016908">
    <property type="protein sequence ID" value="APS00791.1"/>
    <property type="molecule type" value="Genomic_DNA"/>
</dbReference>
<dbReference type="AlphaFoldDB" id="A0A1L6MYX3"/>
<dbReference type="KEGG" id="pabo:BCY86_08945"/>
<proteinExistence type="predicted"/>
<keyword evidence="1" id="KW-1133">Transmembrane helix</keyword>
<gene>
    <name evidence="2" type="ORF">BCY86_08945</name>
</gene>
<dbReference type="RefSeq" id="WP_075277461.1">
    <property type="nucleotide sequence ID" value="NZ_CP016908.1"/>
</dbReference>
<evidence type="ECO:0000313" key="3">
    <source>
        <dbReference type="Proteomes" id="UP000185544"/>
    </source>
</evidence>
<name>A0A1L6MYX3_9BACT</name>
<evidence type="ECO:0000256" key="1">
    <source>
        <dbReference type="SAM" id="Phobius"/>
    </source>
</evidence>
<reference evidence="2 3" key="1">
    <citation type="submission" date="2016-08" db="EMBL/GenBank/DDBJ databases">
        <title>Identification and validation of antigenic proteins from Pajaroellobacter abortibovis using de-novo genome sequence assembly and reverse vaccinology.</title>
        <authorList>
            <person name="Welly B.T."/>
            <person name="Miller M.R."/>
            <person name="Stott J.L."/>
            <person name="Blanchard M.T."/>
            <person name="Islas-Trejo A.D."/>
            <person name="O'Rourke S.M."/>
            <person name="Young A.E."/>
            <person name="Medrano J.F."/>
            <person name="Van Eenennaam A.L."/>
        </authorList>
    </citation>
    <scope>NUCLEOTIDE SEQUENCE [LARGE SCALE GENOMIC DNA]</scope>
    <source>
        <strain evidence="2 3">BTF92-0548A/99-0131</strain>
    </source>
</reference>
<dbReference type="Proteomes" id="UP000185544">
    <property type="component" value="Chromosome"/>
</dbReference>
<keyword evidence="3" id="KW-1185">Reference proteome</keyword>
<keyword evidence="1" id="KW-0812">Transmembrane</keyword>
<accession>A0A1L6MYX3</accession>
<feature type="transmembrane region" description="Helical" evidence="1">
    <location>
        <begin position="56"/>
        <end position="73"/>
    </location>
</feature>
<organism evidence="2 3">
    <name type="scientific">Pajaroellobacter abortibovis</name>
    <dbReference type="NCBI Taxonomy" id="1882918"/>
    <lineage>
        <taxon>Bacteria</taxon>
        <taxon>Pseudomonadati</taxon>
        <taxon>Myxococcota</taxon>
        <taxon>Polyangia</taxon>
        <taxon>Polyangiales</taxon>
        <taxon>Polyangiaceae</taxon>
    </lineage>
</organism>
<feature type="transmembrane region" description="Helical" evidence="1">
    <location>
        <begin position="28"/>
        <end position="44"/>
    </location>
</feature>
<evidence type="ECO:0000313" key="2">
    <source>
        <dbReference type="EMBL" id="APS00791.1"/>
    </source>
</evidence>
<dbReference type="STRING" id="1882918.BCY86_08945"/>
<protein>
    <submittedName>
        <fullName evidence="2">Uncharacterized protein</fullName>
    </submittedName>
</protein>